<sequence>MADVFGGIDYDRIKKAVRQQVHGEKLDSDGTSDYFETDQPLGTTPTLYIPLTPTNVEKFVLESVRFYFNMSNSVTFQLYLLRGARADNVTSYSDIVFDSGSGKSRDIIYIVARGDKLPIVVNLVEAGKLFYMLDFSGAPGNT</sequence>
<dbReference type="EMBL" id="BARW01022885">
    <property type="protein sequence ID" value="GAI89576.1"/>
    <property type="molecule type" value="Genomic_DNA"/>
</dbReference>
<dbReference type="AlphaFoldDB" id="X1TDZ2"/>
<protein>
    <submittedName>
        <fullName evidence="1">Uncharacterized protein</fullName>
    </submittedName>
</protein>
<name>X1TDZ2_9ZZZZ</name>
<reference evidence="1" key="1">
    <citation type="journal article" date="2014" name="Front. Microbiol.">
        <title>High frequency of phylogenetically diverse reductive dehalogenase-homologous genes in deep subseafloor sedimentary metagenomes.</title>
        <authorList>
            <person name="Kawai M."/>
            <person name="Futagami T."/>
            <person name="Toyoda A."/>
            <person name="Takaki Y."/>
            <person name="Nishi S."/>
            <person name="Hori S."/>
            <person name="Arai W."/>
            <person name="Tsubouchi T."/>
            <person name="Morono Y."/>
            <person name="Uchiyama I."/>
            <person name="Ito T."/>
            <person name="Fujiyama A."/>
            <person name="Inagaki F."/>
            <person name="Takami H."/>
        </authorList>
    </citation>
    <scope>NUCLEOTIDE SEQUENCE</scope>
    <source>
        <strain evidence="1">Expedition CK06-06</strain>
    </source>
</reference>
<comment type="caution">
    <text evidence="1">The sequence shown here is derived from an EMBL/GenBank/DDBJ whole genome shotgun (WGS) entry which is preliminary data.</text>
</comment>
<proteinExistence type="predicted"/>
<gene>
    <name evidence="1" type="ORF">S12H4_38083</name>
</gene>
<feature type="non-terminal residue" evidence="1">
    <location>
        <position position="142"/>
    </location>
</feature>
<organism evidence="1">
    <name type="scientific">marine sediment metagenome</name>
    <dbReference type="NCBI Taxonomy" id="412755"/>
    <lineage>
        <taxon>unclassified sequences</taxon>
        <taxon>metagenomes</taxon>
        <taxon>ecological metagenomes</taxon>
    </lineage>
</organism>
<evidence type="ECO:0000313" key="1">
    <source>
        <dbReference type="EMBL" id="GAI89576.1"/>
    </source>
</evidence>
<accession>X1TDZ2</accession>